<reference evidence="7" key="1">
    <citation type="submission" date="2022-11" db="EMBL/GenBank/DDBJ databases">
        <authorList>
            <person name="Kikuchi T."/>
        </authorList>
    </citation>
    <scope>NUCLEOTIDE SEQUENCE</scope>
    <source>
        <strain evidence="7">PS1010</strain>
    </source>
</reference>
<dbReference type="PANTHER" id="PTHR13115:SF8">
    <property type="entry name" value="RNA POLYMERASE-ASSOCIATED PROTEIN RTF1 HOMOLOG"/>
    <property type="match status" value="1"/>
</dbReference>
<comment type="subcellular location">
    <subcellularLocation>
        <location evidence="1">Nucleus</location>
    </subcellularLocation>
</comment>
<keyword evidence="8" id="KW-1185">Reference proteome</keyword>
<feature type="domain" description="Plus3" evidence="6">
    <location>
        <begin position="258"/>
        <end position="389"/>
    </location>
</feature>
<feature type="compositionally biased region" description="Basic and acidic residues" evidence="5">
    <location>
        <begin position="536"/>
        <end position="551"/>
    </location>
</feature>
<gene>
    <name evidence="7" type="ORF">CAMP_LOCUS15487</name>
</gene>
<evidence type="ECO:0000313" key="8">
    <source>
        <dbReference type="Proteomes" id="UP001152747"/>
    </source>
</evidence>
<feature type="compositionally biased region" description="Low complexity" evidence="5">
    <location>
        <begin position="219"/>
        <end position="242"/>
    </location>
</feature>
<evidence type="ECO:0000313" key="7">
    <source>
        <dbReference type="EMBL" id="CAI5452850.1"/>
    </source>
</evidence>
<keyword evidence="2" id="KW-0805">Transcription regulation</keyword>
<feature type="compositionally biased region" description="Basic and acidic residues" evidence="5">
    <location>
        <begin position="8"/>
        <end position="18"/>
    </location>
</feature>
<dbReference type="SMART" id="SM00719">
    <property type="entry name" value="Plus3"/>
    <property type="match status" value="1"/>
</dbReference>
<feature type="region of interest" description="Disordered" evidence="5">
    <location>
        <begin position="1"/>
        <end position="190"/>
    </location>
</feature>
<feature type="compositionally biased region" description="Polar residues" evidence="5">
    <location>
        <begin position="19"/>
        <end position="30"/>
    </location>
</feature>
<dbReference type="GO" id="GO:1990269">
    <property type="term" value="F:RNA polymerase II C-terminal domain phosphoserine binding"/>
    <property type="evidence" value="ECO:0007669"/>
    <property type="project" value="TreeGrafter"/>
</dbReference>
<feature type="region of interest" description="Disordered" evidence="5">
    <location>
        <begin position="486"/>
        <end position="507"/>
    </location>
</feature>
<evidence type="ECO:0000256" key="1">
    <source>
        <dbReference type="ARBA" id="ARBA00004123"/>
    </source>
</evidence>
<dbReference type="Proteomes" id="UP001152747">
    <property type="component" value="Unassembled WGS sequence"/>
</dbReference>
<dbReference type="InterPro" id="IPR036128">
    <property type="entry name" value="Plus3-like_sf"/>
</dbReference>
<evidence type="ECO:0000256" key="2">
    <source>
        <dbReference type="ARBA" id="ARBA00023015"/>
    </source>
</evidence>
<evidence type="ECO:0000259" key="6">
    <source>
        <dbReference type="PROSITE" id="PS51360"/>
    </source>
</evidence>
<dbReference type="OrthoDB" id="166375at2759"/>
<dbReference type="SUPFAM" id="SSF159042">
    <property type="entry name" value="Plus3-like"/>
    <property type="match status" value="1"/>
</dbReference>
<dbReference type="Pfam" id="PF03126">
    <property type="entry name" value="Plus-3"/>
    <property type="match status" value="1"/>
</dbReference>
<comment type="caution">
    <text evidence="7">The sequence shown here is derived from an EMBL/GenBank/DDBJ whole genome shotgun (WGS) entry which is preliminary data.</text>
</comment>
<evidence type="ECO:0000256" key="5">
    <source>
        <dbReference type="SAM" id="MobiDB-lite"/>
    </source>
</evidence>
<feature type="compositionally biased region" description="Basic and acidic residues" evidence="5">
    <location>
        <begin position="95"/>
        <end position="143"/>
    </location>
</feature>
<dbReference type="GO" id="GO:0003677">
    <property type="term" value="F:DNA binding"/>
    <property type="evidence" value="ECO:0007669"/>
    <property type="project" value="InterPro"/>
</dbReference>
<organism evidence="7 8">
    <name type="scientific">Caenorhabditis angaria</name>
    <dbReference type="NCBI Taxonomy" id="860376"/>
    <lineage>
        <taxon>Eukaryota</taxon>
        <taxon>Metazoa</taxon>
        <taxon>Ecdysozoa</taxon>
        <taxon>Nematoda</taxon>
        <taxon>Chromadorea</taxon>
        <taxon>Rhabditida</taxon>
        <taxon>Rhabditina</taxon>
        <taxon>Rhabditomorpha</taxon>
        <taxon>Rhabditoidea</taxon>
        <taxon>Rhabditidae</taxon>
        <taxon>Peloderinae</taxon>
        <taxon>Caenorhabditis</taxon>
    </lineage>
</organism>
<keyword evidence="4" id="KW-0539">Nucleus</keyword>
<dbReference type="GO" id="GO:0016593">
    <property type="term" value="C:Cdc73/Paf1 complex"/>
    <property type="evidence" value="ECO:0007669"/>
    <property type="project" value="TreeGrafter"/>
</dbReference>
<dbReference type="EMBL" id="CANHGI010000005">
    <property type="protein sequence ID" value="CAI5452850.1"/>
    <property type="molecule type" value="Genomic_DNA"/>
</dbReference>
<feature type="region of interest" description="Disordered" evidence="5">
    <location>
        <begin position="215"/>
        <end position="246"/>
    </location>
</feature>
<name>A0A9P1IXD7_9PELO</name>
<sequence length="633" mass="71516">MSSSSSSDHSDSSDDERMPQQNTTIDSGSDSDAGDKRKRAGRSTKKTIESGGSSDSDSEVEKKRPTKKKAATKRKRKSSGTSDDDRIDDSLFQDAEDKARWKNLSELEKEREIFERMEARENQRARDEIAQQLKAKKERELKKAEKRKKKASSDEESAKSAADSSDEDPEFHRPSEVHRKHKEKNAMAELKQKRKEIEKKNAKAASLSIDAVFGAGDGSESSSSSSSSASSRSSSRSSSRDSSPTRFIEEEKIVRKELDTLDELIKARLSRFKLCKFVHAPFFKETVVGGYVKVGMGFMGGSDSKYKIWQVVDVEETGKIYDVDGKRTNKGLKCRFGRQERVFRIAFVSNSEFNRAEFDEWYRITKEQSNIPTMDIIEKKEKEIKRAMDHKFSDKEVDALIEEKRRFQKVPRNIAMTKADWNRKKELAQQAGDLREAEKYQAEIDKLEKHASEIDKKRSHDISGIAFINFRNRTQNKNEILSGSFKMQQESQDDPFTRKKGGMRVVSGSKGGIKLEIKTEGDISASSSSTNLSDLVKTEVKSEECSPEKKPRFASPIKEKRKSANMFDLHNSASTNLNFNINIEKLLNNSKGPRDDGHLDSAPPAPSFDAKPRGLSLADYRRRKAESASTTTA</sequence>
<evidence type="ECO:0000256" key="4">
    <source>
        <dbReference type="ARBA" id="ARBA00023242"/>
    </source>
</evidence>
<feature type="compositionally biased region" description="Basic residues" evidence="5">
    <location>
        <begin position="36"/>
        <end position="45"/>
    </location>
</feature>
<protein>
    <recommendedName>
        <fullName evidence="6">Plus3 domain-containing protein</fullName>
    </recommendedName>
</protein>
<feature type="region of interest" description="Disordered" evidence="5">
    <location>
        <begin position="588"/>
        <end position="633"/>
    </location>
</feature>
<dbReference type="PROSITE" id="PS51360">
    <property type="entry name" value="PLUS3"/>
    <property type="match status" value="1"/>
</dbReference>
<feature type="compositionally biased region" description="Basic residues" evidence="5">
    <location>
        <begin position="64"/>
        <end position="78"/>
    </location>
</feature>
<dbReference type="Gene3D" id="3.90.70.200">
    <property type="entry name" value="Plus-3 domain"/>
    <property type="match status" value="1"/>
</dbReference>
<dbReference type="PANTHER" id="PTHR13115">
    <property type="entry name" value="RNA POLYMERASE-ASSOCIATED PROTEIN RTF1 HOMOLOG"/>
    <property type="match status" value="1"/>
</dbReference>
<accession>A0A9P1IXD7</accession>
<feature type="region of interest" description="Disordered" evidence="5">
    <location>
        <begin position="521"/>
        <end position="559"/>
    </location>
</feature>
<evidence type="ECO:0000256" key="3">
    <source>
        <dbReference type="ARBA" id="ARBA00023163"/>
    </source>
</evidence>
<keyword evidence="3" id="KW-0804">Transcription</keyword>
<dbReference type="InterPro" id="IPR004343">
    <property type="entry name" value="Plus-3_dom"/>
</dbReference>
<proteinExistence type="predicted"/>
<dbReference type="AlphaFoldDB" id="A0A9P1IXD7"/>